<dbReference type="InterPro" id="IPR027572">
    <property type="entry name" value="Fol-rel_CADD"/>
</dbReference>
<dbReference type="Gene3D" id="1.20.910.10">
    <property type="entry name" value="Heme oxygenase-like"/>
    <property type="match status" value="1"/>
</dbReference>
<dbReference type="Pfam" id="PF14518">
    <property type="entry name" value="Haem_oxygenas_2"/>
    <property type="match status" value="1"/>
</dbReference>
<dbReference type="SUPFAM" id="SSF48613">
    <property type="entry name" value="Heme oxygenase-like"/>
    <property type="match status" value="1"/>
</dbReference>
<gene>
    <name evidence="2" type="ORF">ENR64_14860</name>
</gene>
<dbReference type="SMART" id="SM01236">
    <property type="entry name" value="Haem_oxygenase_2"/>
    <property type="match status" value="1"/>
</dbReference>
<dbReference type="PANTHER" id="PTHR40279:SF3">
    <property type="entry name" value="4-AMINOBENZOATE SYNTHASE"/>
    <property type="match status" value="1"/>
</dbReference>
<dbReference type="AlphaFoldDB" id="A0A7C3KEI8"/>
<sequence length="233" mass="26387">MTLREKLAATVNEKHLLKHPFYVAWTEGKLTREHLKHYAVQYFQNVKAFPTYLSAVHFNTVEVEGAVAVRQEILENLIEEERGDNNHPALWERFATALGATSEELEQTPALPTTQNLVNTFRELCLKSPFYAGLAALYTYESQIPEIAGVKIDGLREFYGMTNADDYKFFTVHQKADVYHTETEAKLIEQYADTPEKEAAVLEVAEQAATALWQFLDGVYDAYCADVKEAIAA</sequence>
<comment type="caution">
    <text evidence="2">The sequence shown here is derived from an EMBL/GenBank/DDBJ whole genome shotgun (WGS) entry which is preliminary data.</text>
</comment>
<reference evidence="2" key="1">
    <citation type="journal article" date="2020" name="mSystems">
        <title>Genome- and Community-Level Interaction Insights into Carbon Utilization and Element Cycling Functions of Hydrothermarchaeota in Hydrothermal Sediment.</title>
        <authorList>
            <person name="Zhou Z."/>
            <person name="Liu Y."/>
            <person name="Xu W."/>
            <person name="Pan J."/>
            <person name="Luo Z.H."/>
            <person name="Li M."/>
        </authorList>
    </citation>
    <scope>NUCLEOTIDE SEQUENCE [LARGE SCALE GENOMIC DNA]</scope>
    <source>
        <strain evidence="2">SpSt-418</strain>
    </source>
</reference>
<dbReference type="InterPro" id="IPR016084">
    <property type="entry name" value="Haem_Oase-like_multi-hlx"/>
</dbReference>
<keyword evidence="1" id="KW-0560">Oxidoreductase</keyword>
<protein>
    <submittedName>
        <fullName evidence="2">CADD family putative folate metabolism protein</fullName>
    </submittedName>
</protein>
<proteinExistence type="predicted"/>
<dbReference type="PANTHER" id="PTHR40279">
    <property type="entry name" value="PQQC-LIKE PROTEIN"/>
    <property type="match status" value="1"/>
</dbReference>
<evidence type="ECO:0000313" key="2">
    <source>
        <dbReference type="EMBL" id="HFM99004.1"/>
    </source>
</evidence>
<dbReference type="NCBIfam" id="TIGR04305">
    <property type="entry name" value="fol_rel_CADD"/>
    <property type="match status" value="1"/>
</dbReference>
<accession>A0A7C3KEI8</accession>
<dbReference type="EMBL" id="DSRU01000221">
    <property type="protein sequence ID" value="HFM99004.1"/>
    <property type="molecule type" value="Genomic_DNA"/>
</dbReference>
<evidence type="ECO:0000256" key="1">
    <source>
        <dbReference type="ARBA" id="ARBA00023002"/>
    </source>
</evidence>
<dbReference type="InterPro" id="IPR039068">
    <property type="entry name" value="PqqC-like"/>
</dbReference>
<dbReference type="GO" id="GO:0016491">
    <property type="term" value="F:oxidoreductase activity"/>
    <property type="evidence" value="ECO:0007669"/>
    <property type="project" value="UniProtKB-KW"/>
</dbReference>
<name>A0A7C3KEI8_9CYAN</name>
<organism evidence="2">
    <name type="scientific">Oscillatoriales cyanobacterium SpSt-418</name>
    <dbReference type="NCBI Taxonomy" id="2282169"/>
    <lineage>
        <taxon>Bacteria</taxon>
        <taxon>Bacillati</taxon>
        <taxon>Cyanobacteriota</taxon>
        <taxon>Cyanophyceae</taxon>
        <taxon>Oscillatoriophycideae</taxon>
        <taxon>Oscillatoriales</taxon>
    </lineage>
</organism>